<dbReference type="AlphaFoldDB" id="A0A087VVN3"/>
<accession>A0A087VVN3</accession>
<evidence type="ECO:0008006" key="3">
    <source>
        <dbReference type="Google" id="ProtNLM"/>
    </source>
</evidence>
<evidence type="ECO:0000313" key="2">
    <source>
        <dbReference type="Proteomes" id="UP000028569"/>
    </source>
</evidence>
<dbReference type="KEGG" id="bii:BINDI_1035"/>
<reference evidence="1 2" key="1">
    <citation type="journal article" date="2014" name="Appl. Environ. Microbiol.">
        <title>Genomic encyclopedia of type strains of the genus Bifidobacterium.</title>
        <authorList>
            <person name="Milani C."/>
            <person name="Lugli G.A."/>
            <person name="Duranti S."/>
            <person name="Turroni F."/>
            <person name="Bottacini F."/>
            <person name="Mangifesta M."/>
            <person name="Sanchez B."/>
            <person name="Viappiani A."/>
            <person name="Mancabelli L."/>
            <person name="Taminiau B."/>
            <person name="Delcenserie V."/>
            <person name="Barrangou R."/>
            <person name="Margolles A."/>
            <person name="van Sinderen D."/>
            <person name="Ventura M."/>
        </authorList>
    </citation>
    <scope>NUCLEOTIDE SEQUENCE [LARGE SCALE GENOMIC DNA]</scope>
    <source>
        <strain evidence="1 2">LMG 11587</strain>
    </source>
</reference>
<dbReference type="InterPro" id="IPR025191">
    <property type="entry name" value="DUF4125"/>
</dbReference>
<evidence type="ECO:0000313" key="1">
    <source>
        <dbReference type="EMBL" id="AIC92298.1"/>
    </source>
</evidence>
<dbReference type="HOGENOM" id="CLU_099036_0_0_11"/>
<dbReference type="RefSeq" id="WP_051875711.1">
    <property type="nucleotide sequence ID" value="NZ_CP006018.1"/>
</dbReference>
<keyword evidence="2" id="KW-1185">Reference proteome</keyword>
<protein>
    <recommendedName>
        <fullName evidence="3">DUF4125 domain-containing protein</fullName>
    </recommendedName>
</protein>
<organism evidence="1 2">
    <name type="scientific">Bifidobacterium [indicum] DSM 20214 = LMG 11587</name>
    <dbReference type="NCBI Taxonomy" id="1341694"/>
    <lineage>
        <taxon>Bacteria</taxon>
        <taxon>Bacillati</taxon>
        <taxon>Actinomycetota</taxon>
        <taxon>Actinomycetes</taxon>
        <taxon>Bifidobacteriales</taxon>
        <taxon>Bifidobacteriaceae</taxon>
        <taxon>Bifidobacterium</taxon>
    </lineage>
</organism>
<dbReference type="EMBL" id="CP006018">
    <property type="protein sequence ID" value="AIC92298.1"/>
    <property type="molecule type" value="Genomic_DNA"/>
</dbReference>
<dbReference type="GeneID" id="91566504"/>
<dbReference type="OrthoDB" id="5387164at2"/>
<dbReference type="Proteomes" id="UP000028569">
    <property type="component" value="Chromosome"/>
</dbReference>
<sequence>MTSEDDEQDQRDDQSLREDIVRHEWAQFQGVNNEGGPANCQGNWPIFHQMRLSQFMTWPADLLSSYGDDLNQADATGRNLLTEKYGRMMESTVPDQYRRDIAPYLPKLGIERQTRQEAIIDQQVAWAKEFRERYPRLGREMRVLRTSQDTPDSTSFETYLRGELSTYSARTLGLYERMIADMVSQGRNLTAETILFTVKQNGFNSLDEAERAQS</sequence>
<name>A0A087VVN3_9BIFI</name>
<dbReference type="Pfam" id="PF13526">
    <property type="entry name" value="DUF4125"/>
    <property type="match status" value="1"/>
</dbReference>
<gene>
    <name evidence="1" type="ORF">BINDI_1035</name>
</gene>
<proteinExistence type="predicted"/>